<dbReference type="GO" id="GO:0005886">
    <property type="term" value="C:plasma membrane"/>
    <property type="evidence" value="ECO:0007669"/>
    <property type="project" value="TreeGrafter"/>
</dbReference>
<dbReference type="Proteomes" id="UP000282582">
    <property type="component" value="Unassembled WGS sequence"/>
</dbReference>
<comment type="similarity">
    <text evidence="4">Belongs to the copper transporter (Ctr) (TC 1.A.56) family. SLC31A subfamily.</text>
</comment>
<keyword evidence="3 4" id="KW-0472">Membrane</keyword>
<keyword evidence="2 4" id="KW-1133">Transmembrane helix</keyword>
<dbReference type="EMBL" id="QWIK01001611">
    <property type="protein sequence ID" value="RMX93509.1"/>
    <property type="molecule type" value="Genomic_DNA"/>
</dbReference>
<feature type="transmembrane region" description="Helical" evidence="4">
    <location>
        <begin position="88"/>
        <end position="107"/>
    </location>
</feature>
<keyword evidence="4" id="KW-0813">Transport</keyword>
<protein>
    <recommendedName>
        <fullName evidence="4">Copper transport protein</fullName>
    </recommendedName>
</protein>
<proteinExistence type="inferred from homology"/>
<evidence type="ECO:0000313" key="8">
    <source>
        <dbReference type="EMBL" id="RMY29207.1"/>
    </source>
</evidence>
<dbReference type="PANTHER" id="PTHR12483">
    <property type="entry name" value="SOLUTE CARRIER FAMILY 31 COPPER TRANSPORTERS"/>
    <property type="match status" value="1"/>
</dbReference>
<dbReference type="InterPro" id="IPR007274">
    <property type="entry name" value="Cop_transporter"/>
</dbReference>
<evidence type="ECO:0000256" key="1">
    <source>
        <dbReference type="ARBA" id="ARBA00022692"/>
    </source>
</evidence>
<keyword evidence="4" id="KW-0406">Ion transport</keyword>
<evidence type="ECO:0000313" key="11">
    <source>
        <dbReference type="Proteomes" id="UP000271337"/>
    </source>
</evidence>
<evidence type="ECO:0000313" key="12">
    <source>
        <dbReference type="Proteomes" id="UP000276864"/>
    </source>
</evidence>
<reference evidence="10 11" key="1">
    <citation type="journal article" date="2018" name="BMC Genomics">
        <title>Genomic evidence for intraspecific hybridization in a clonal and extremely halotolerant yeast.</title>
        <authorList>
            <person name="Gostincar C."/>
            <person name="Stajich J.E."/>
            <person name="Zupancic J."/>
            <person name="Zalar P."/>
            <person name="Gunde-Cimerman N."/>
        </authorList>
    </citation>
    <scope>NUCLEOTIDE SEQUENCE [LARGE SCALE GENOMIC DNA]</scope>
    <source>
        <strain evidence="9 10">EXF-151</strain>
        <strain evidence="8 12">EXF-6651</strain>
        <strain evidence="6 13">EXF-6654</strain>
        <strain evidence="7 11">EXF-6669</strain>
    </source>
</reference>
<evidence type="ECO:0000256" key="2">
    <source>
        <dbReference type="ARBA" id="ARBA00022989"/>
    </source>
</evidence>
<dbReference type="AlphaFoldDB" id="A0A3M7C7L5"/>
<evidence type="ECO:0000313" key="13">
    <source>
        <dbReference type="Proteomes" id="UP000282582"/>
    </source>
</evidence>
<dbReference type="PANTHER" id="PTHR12483:SF120">
    <property type="entry name" value="HIGH-AFFINITY COPPER TRANSPORTER CTRA2"/>
    <property type="match status" value="1"/>
</dbReference>
<dbReference type="EMBL" id="QWIL01000338">
    <property type="protein sequence ID" value="RMY20178.1"/>
    <property type="molecule type" value="Genomic_DNA"/>
</dbReference>
<dbReference type="Pfam" id="PF04145">
    <property type="entry name" value="Ctr"/>
    <property type="match status" value="1"/>
</dbReference>
<organism evidence="9 10">
    <name type="scientific">Hortaea werneckii</name>
    <name type="common">Black yeast</name>
    <name type="synonym">Cladosporium werneckii</name>
    <dbReference type="NCBI Taxonomy" id="91943"/>
    <lineage>
        <taxon>Eukaryota</taxon>
        <taxon>Fungi</taxon>
        <taxon>Dikarya</taxon>
        <taxon>Ascomycota</taxon>
        <taxon>Pezizomycotina</taxon>
        <taxon>Dothideomycetes</taxon>
        <taxon>Dothideomycetidae</taxon>
        <taxon>Mycosphaerellales</taxon>
        <taxon>Teratosphaeriaceae</taxon>
        <taxon>Hortaea</taxon>
    </lineage>
</organism>
<sequence length="203" mass="21867">MDMSSMSMTTSTTSTPTSMDMSRMSGMATASSTMSMGASSTADSMSGMSGMNMGSSGLMGMSDMAMVFFTAHNTPLYSNAWTPKTAGQYAGTCIFLIVLSFAFRGLVAFRSNLPAVVDWRTYRNESGIIHDERKHYADGCHIQRPWRINEAVVWAVSDTILAGVGYLLMLAVMTMNVGYFLSVLGGVFLGSFVMGRWTGAAVH</sequence>
<dbReference type="Proteomes" id="UP000271337">
    <property type="component" value="Unassembled WGS sequence"/>
</dbReference>
<accession>A0A3M7C7L5</accession>
<evidence type="ECO:0000313" key="6">
    <source>
        <dbReference type="EMBL" id="RMX93509.1"/>
    </source>
</evidence>
<keyword evidence="4" id="KW-0187">Copper transport</keyword>
<feature type="transmembrane region" description="Helical" evidence="4">
    <location>
        <begin position="151"/>
        <end position="173"/>
    </location>
</feature>
<dbReference type="EMBL" id="QWIM01000999">
    <property type="protein sequence ID" value="RMY29207.1"/>
    <property type="molecule type" value="Genomic_DNA"/>
</dbReference>
<evidence type="ECO:0000313" key="10">
    <source>
        <dbReference type="Proteomes" id="UP000270230"/>
    </source>
</evidence>
<dbReference type="EMBL" id="QWIN01000704">
    <property type="protein sequence ID" value="RMY47964.1"/>
    <property type="molecule type" value="Genomic_DNA"/>
</dbReference>
<evidence type="ECO:0000256" key="3">
    <source>
        <dbReference type="ARBA" id="ARBA00023136"/>
    </source>
</evidence>
<keyword evidence="4" id="KW-0186">Copper</keyword>
<gene>
    <name evidence="9" type="ORF">D0865_08364</name>
    <name evidence="8" type="ORF">D0866_08854</name>
    <name evidence="7" type="ORF">D0867_04180</name>
    <name evidence="6" type="ORF">D0868_12814</name>
</gene>
<feature type="region of interest" description="Disordered" evidence="5">
    <location>
        <begin position="1"/>
        <end position="22"/>
    </location>
</feature>
<evidence type="ECO:0000256" key="4">
    <source>
        <dbReference type="RuleBase" id="RU367022"/>
    </source>
</evidence>
<dbReference type="OrthoDB" id="73901at2759"/>
<evidence type="ECO:0000313" key="9">
    <source>
        <dbReference type="EMBL" id="RMY47964.1"/>
    </source>
</evidence>
<dbReference type="Proteomes" id="UP000276864">
    <property type="component" value="Unassembled WGS sequence"/>
</dbReference>
<evidence type="ECO:0000313" key="7">
    <source>
        <dbReference type="EMBL" id="RMY20178.1"/>
    </source>
</evidence>
<comment type="subcellular location">
    <subcellularLocation>
        <location evidence="4">Membrane</location>
        <topology evidence="4">Multi-pass membrane protein</topology>
    </subcellularLocation>
</comment>
<dbReference type="GO" id="GO:0005375">
    <property type="term" value="F:copper ion transmembrane transporter activity"/>
    <property type="evidence" value="ECO:0007669"/>
    <property type="project" value="UniProtKB-UniRule"/>
</dbReference>
<comment type="caution">
    <text evidence="9">The sequence shown here is derived from an EMBL/GenBank/DDBJ whole genome shotgun (WGS) entry which is preliminary data.</text>
</comment>
<dbReference type="Proteomes" id="UP000270230">
    <property type="component" value="Unassembled WGS sequence"/>
</dbReference>
<name>A0A3M7C7L5_HORWE</name>
<dbReference type="VEuPathDB" id="FungiDB:BTJ68_14135"/>
<keyword evidence="1 4" id="KW-0812">Transmembrane</keyword>
<evidence type="ECO:0000256" key="5">
    <source>
        <dbReference type="SAM" id="MobiDB-lite"/>
    </source>
</evidence>
<feature type="transmembrane region" description="Helical" evidence="4">
    <location>
        <begin position="179"/>
        <end position="197"/>
    </location>
</feature>